<dbReference type="Proteomes" id="UP000494165">
    <property type="component" value="Unassembled WGS sequence"/>
</dbReference>
<dbReference type="PANTHER" id="PTHR43557">
    <property type="entry name" value="APOPTOSIS-INDUCING FACTOR 1"/>
    <property type="match status" value="1"/>
</dbReference>
<dbReference type="PRINTS" id="PR00368">
    <property type="entry name" value="FADPNR"/>
</dbReference>
<dbReference type="GO" id="GO:0033108">
    <property type="term" value="P:mitochondrial respiratory chain complex assembly"/>
    <property type="evidence" value="ECO:0007669"/>
    <property type="project" value="TreeGrafter"/>
</dbReference>
<keyword evidence="9" id="KW-0520">NAD</keyword>
<evidence type="ECO:0000256" key="5">
    <source>
        <dbReference type="ARBA" id="ARBA00022703"/>
    </source>
</evidence>
<evidence type="ECO:0000256" key="1">
    <source>
        <dbReference type="ARBA" id="ARBA00001974"/>
    </source>
</evidence>
<comment type="catalytic activity">
    <reaction evidence="11">
        <text>A + NADH + H(+) = AH2 + NAD(+)</text>
        <dbReference type="Rhea" id="RHEA:11356"/>
        <dbReference type="ChEBI" id="CHEBI:13193"/>
        <dbReference type="ChEBI" id="CHEBI:15378"/>
        <dbReference type="ChEBI" id="CHEBI:17499"/>
        <dbReference type="ChEBI" id="CHEBI:57540"/>
        <dbReference type="ChEBI" id="CHEBI:57945"/>
    </reaction>
</comment>
<dbReference type="GO" id="GO:0016174">
    <property type="term" value="F:NAD(P)H oxidase H2O2-forming activity"/>
    <property type="evidence" value="ECO:0007669"/>
    <property type="project" value="TreeGrafter"/>
</dbReference>
<keyword evidence="4" id="KW-0285">Flavoprotein</keyword>
<dbReference type="InterPro" id="IPR036188">
    <property type="entry name" value="FAD/NAD-bd_sf"/>
</dbReference>
<comment type="similarity">
    <text evidence="3">Belongs to the FAD-dependent oxidoreductase family.</text>
</comment>
<evidence type="ECO:0008006" key="17">
    <source>
        <dbReference type="Google" id="ProtNLM"/>
    </source>
</evidence>
<evidence type="ECO:0000256" key="11">
    <source>
        <dbReference type="ARBA" id="ARBA00047786"/>
    </source>
</evidence>
<feature type="domain" description="FAD/NAD(P)-binding" evidence="13">
    <location>
        <begin position="126"/>
        <end position="454"/>
    </location>
</feature>
<keyword evidence="7" id="KW-0809">Transit peptide</keyword>
<dbReference type="SUPFAM" id="SSF51905">
    <property type="entry name" value="FAD/NAD(P)-binding domain"/>
    <property type="match status" value="1"/>
</dbReference>
<reference evidence="15 16" key="1">
    <citation type="submission" date="2020-04" db="EMBL/GenBank/DDBJ databases">
        <authorList>
            <person name="Alioto T."/>
            <person name="Alioto T."/>
            <person name="Gomez Garrido J."/>
        </authorList>
    </citation>
    <scope>NUCLEOTIDE SEQUENCE [LARGE SCALE GENOMIC DNA]</scope>
</reference>
<evidence type="ECO:0000256" key="7">
    <source>
        <dbReference type="ARBA" id="ARBA00022946"/>
    </source>
</evidence>
<feature type="region of interest" description="Disordered" evidence="12">
    <location>
        <begin position="511"/>
        <end position="548"/>
    </location>
</feature>
<evidence type="ECO:0000256" key="2">
    <source>
        <dbReference type="ARBA" id="ARBA00004173"/>
    </source>
</evidence>
<dbReference type="GO" id="GO:0046983">
    <property type="term" value="F:protein dimerization activity"/>
    <property type="evidence" value="ECO:0007669"/>
    <property type="project" value="InterPro"/>
</dbReference>
<keyword evidence="16" id="KW-1185">Reference proteome</keyword>
<dbReference type="PRINTS" id="PR00411">
    <property type="entry name" value="PNDRDTASEI"/>
</dbReference>
<dbReference type="AlphaFoldDB" id="A0A8S1D084"/>
<evidence type="ECO:0000313" key="15">
    <source>
        <dbReference type="EMBL" id="CAB3373622.1"/>
    </source>
</evidence>
<dbReference type="EMBL" id="CADEPI010000088">
    <property type="protein sequence ID" value="CAB3373622.1"/>
    <property type="molecule type" value="Genomic_DNA"/>
</dbReference>
<dbReference type="InterPro" id="IPR023753">
    <property type="entry name" value="FAD/NAD-binding_dom"/>
</dbReference>
<dbReference type="Pfam" id="PF07992">
    <property type="entry name" value="Pyr_redox_2"/>
    <property type="match status" value="1"/>
</dbReference>
<accession>A0A8S1D084</accession>
<dbReference type="PANTHER" id="PTHR43557:SF4">
    <property type="entry name" value="APOPTOSIS-INDUCING FACTOR 1, MITOCHONDRIAL"/>
    <property type="match status" value="1"/>
</dbReference>
<dbReference type="SMART" id="SM01353">
    <property type="entry name" value="AIF_C"/>
    <property type="match status" value="1"/>
</dbReference>
<dbReference type="InterPro" id="IPR050446">
    <property type="entry name" value="FAD-oxidoreductase/Apoptosis"/>
</dbReference>
<evidence type="ECO:0000259" key="13">
    <source>
        <dbReference type="Pfam" id="PF07992"/>
    </source>
</evidence>
<feature type="domain" description="Mitochondrial apoptosis-inducing factor C-terminal" evidence="14">
    <location>
        <begin position="458"/>
        <end position="586"/>
    </location>
</feature>
<dbReference type="InterPro" id="IPR029324">
    <property type="entry name" value="AIF_C"/>
</dbReference>
<dbReference type="GO" id="GO:0071949">
    <property type="term" value="F:FAD binding"/>
    <property type="evidence" value="ECO:0007669"/>
    <property type="project" value="TreeGrafter"/>
</dbReference>
<dbReference type="Gene3D" id="3.30.390.30">
    <property type="match status" value="1"/>
</dbReference>
<name>A0A8S1D084_9INSE</name>
<keyword evidence="5" id="KW-0053">Apoptosis</keyword>
<dbReference type="GO" id="GO:0006915">
    <property type="term" value="P:apoptotic process"/>
    <property type="evidence" value="ECO:0007669"/>
    <property type="project" value="UniProtKB-KW"/>
</dbReference>
<dbReference type="Gene3D" id="3.50.50.60">
    <property type="entry name" value="FAD/NAD(P)-binding domain"/>
    <property type="match status" value="2"/>
</dbReference>
<evidence type="ECO:0000256" key="12">
    <source>
        <dbReference type="SAM" id="MobiDB-lite"/>
    </source>
</evidence>
<sequence length="605" mass="65748">MVVGGQIFQFGRALARTKECIRIFNLRKYDRGYLPAVRLYASSSSGGGKQDKSGSNEGSSTAKIIAGVAVTAATAALVYKSGIFEPSGPDTPKKVRKTAQPRVRTRPPVVKVPADAANIPSQVPYLLIGGGTASFAAFRAIKSRDPKAKVLVVTEEGHLPYMRPPLSKELWFNDDKEATKNLRFKQWNGKERSLFFEPEQFYCKVEELESRENGGVAVASGWKVERLDLAEKKAILAGGKEIQYEKCLIATGGKPKSLSVFEKASSEVKNRVTLFRGIDDFKELDEVASGAQSIVVVGGGFLGSELVCALAKKSKTMGNHPKIIQVYPEKGNMGKVLPEYLSQWTTNKVRHEGVEVVPEAFVTGVSQESGKLVLKLNNGETIKTDHAIVAVGLEPNTQLANTSGLEVHEELGGFLVNAELEARSNLWVAGDCACFFDIKLGRRRVEHHDHAVVSGRLAGENMTGAGKPYWHQSMFWSDLGPDVGYEAIGIVDATLPTVGVFAKATEADTPKAAVEASGEGDRAQAEMEAENAAPVKPATQEQAHGPKEGEDYGKGVIFYLRDDIVVGIVLWNVFNRMSVARQVIKEGKKFEDLNEVAKLFNIHGE</sequence>
<organism evidence="15 16">
    <name type="scientific">Cloeon dipterum</name>
    <dbReference type="NCBI Taxonomy" id="197152"/>
    <lineage>
        <taxon>Eukaryota</taxon>
        <taxon>Metazoa</taxon>
        <taxon>Ecdysozoa</taxon>
        <taxon>Arthropoda</taxon>
        <taxon>Hexapoda</taxon>
        <taxon>Insecta</taxon>
        <taxon>Pterygota</taxon>
        <taxon>Palaeoptera</taxon>
        <taxon>Ephemeroptera</taxon>
        <taxon>Pisciforma</taxon>
        <taxon>Baetidae</taxon>
        <taxon>Cloeon</taxon>
    </lineage>
</organism>
<evidence type="ECO:0000256" key="3">
    <source>
        <dbReference type="ARBA" id="ARBA00006442"/>
    </source>
</evidence>
<keyword evidence="10" id="KW-0496">Mitochondrion</keyword>
<keyword evidence="8" id="KW-0560">Oxidoreductase</keyword>
<comment type="cofactor">
    <cofactor evidence="1">
        <name>FAD</name>
        <dbReference type="ChEBI" id="CHEBI:57692"/>
    </cofactor>
</comment>
<evidence type="ECO:0000259" key="14">
    <source>
        <dbReference type="Pfam" id="PF14721"/>
    </source>
</evidence>
<evidence type="ECO:0000256" key="6">
    <source>
        <dbReference type="ARBA" id="ARBA00022827"/>
    </source>
</evidence>
<dbReference type="GO" id="GO:0005739">
    <property type="term" value="C:mitochondrion"/>
    <property type="evidence" value="ECO:0007669"/>
    <property type="project" value="UniProtKB-SubCell"/>
</dbReference>
<evidence type="ECO:0000256" key="9">
    <source>
        <dbReference type="ARBA" id="ARBA00023027"/>
    </source>
</evidence>
<dbReference type="InterPro" id="IPR016156">
    <property type="entry name" value="FAD/NAD-linked_Rdtase_dimer_sf"/>
</dbReference>
<dbReference type="OrthoDB" id="6029at2759"/>
<proteinExistence type="inferred from homology"/>
<evidence type="ECO:0000256" key="4">
    <source>
        <dbReference type="ARBA" id="ARBA00022630"/>
    </source>
</evidence>
<evidence type="ECO:0000256" key="8">
    <source>
        <dbReference type="ARBA" id="ARBA00023002"/>
    </source>
</evidence>
<evidence type="ECO:0000313" key="16">
    <source>
        <dbReference type="Proteomes" id="UP000494165"/>
    </source>
</evidence>
<evidence type="ECO:0000256" key="10">
    <source>
        <dbReference type="ARBA" id="ARBA00023128"/>
    </source>
</evidence>
<gene>
    <name evidence="15" type="ORF">CLODIP_2_CD11295</name>
</gene>
<dbReference type="Pfam" id="PF14721">
    <property type="entry name" value="AIF_C"/>
    <property type="match status" value="1"/>
</dbReference>
<comment type="caution">
    <text evidence="15">The sequence shown here is derived from an EMBL/GenBank/DDBJ whole genome shotgun (WGS) entry which is preliminary data.</text>
</comment>
<keyword evidence="6" id="KW-0274">FAD</keyword>
<dbReference type="SUPFAM" id="SSF55424">
    <property type="entry name" value="FAD/NAD-linked reductases, dimerisation (C-terminal) domain"/>
    <property type="match status" value="1"/>
</dbReference>
<protein>
    <recommendedName>
        <fullName evidence="17">Apoptosis-inducing factor 1, mitochondrial</fullName>
    </recommendedName>
</protein>
<comment type="subcellular location">
    <subcellularLocation>
        <location evidence="2">Mitochondrion</location>
    </subcellularLocation>
</comment>